<reference evidence="2" key="1">
    <citation type="submission" date="2009-01" db="EMBL/GenBank/DDBJ databases">
        <title>Complete sequence of chromosome Cyanothece sp. PCC 7425.</title>
        <authorList>
            <consortium name="US DOE Joint Genome Institute"/>
            <person name="Lucas S."/>
            <person name="Copeland A."/>
            <person name="Lapidus A."/>
            <person name="Glavina del Rio T."/>
            <person name="Dalin E."/>
            <person name="Tice H."/>
            <person name="Bruce D."/>
            <person name="Goodwin L."/>
            <person name="Pitluck S."/>
            <person name="Sims D."/>
            <person name="Meineke L."/>
            <person name="Brettin T."/>
            <person name="Detter J.C."/>
            <person name="Han C."/>
            <person name="Larimer F."/>
            <person name="Land M."/>
            <person name="Hauser L."/>
            <person name="Kyrpides N."/>
            <person name="Ovchinnikova G."/>
            <person name="Liberton M."/>
            <person name="Stoeckel J."/>
            <person name="Banerjee A."/>
            <person name="Singh A."/>
            <person name="Page L."/>
            <person name="Sato H."/>
            <person name="Zhao L."/>
            <person name="Sherman L."/>
            <person name="Pakrasi H."/>
            <person name="Richardson P."/>
        </authorList>
    </citation>
    <scope>NUCLEOTIDE SEQUENCE</scope>
    <source>
        <strain evidence="2">PCC 7425</strain>
    </source>
</reference>
<dbReference type="Gene3D" id="3.90.50.10">
    <property type="entry name" value="Photosynthetic Reaction Center, subunit H, domain 2"/>
    <property type="match status" value="1"/>
</dbReference>
<dbReference type="GO" id="GO:0030077">
    <property type="term" value="C:plasma membrane light-harvesting complex"/>
    <property type="evidence" value="ECO:0007669"/>
    <property type="project" value="InterPro"/>
</dbReference>
<dbReference type="eggNOG" id="COG3861">
    <property type="taxonomic scope" value="Bacteria"/>
</dbReference>
<dbReference type="KEGG" id="cyn:Cyan7425_0924"/>
<dbReference type="InterPro" id="IPR027275">
    <property type="entry name" value="PRC-brl_dom"/>
</dbReference>
<dbReference type="EMBL" id="CP001344">
    <property type="protein sequence ID" value="ACL43310.1"/>
    <property type="molecule type" value="Genomic_DNA"/>
</dbReference>
<dbReference type="Pfam" id="PF05239">
    <property type="entry name" value="PRC"/>
    <property type="match status" value="1"/>
</dbReference>
<gene>
    <name evidence="2" type="ordered locus">Cyan7425_0924</name>
</gene>
<dbReference type="SUPFAM" id="SSF50346">
    <property type="entry name" value="PRC-barrel domain"/>
    <property type="match status" value="1"/>
</dbReference>
<dbReference type="InterPro" id="IPR014747">
    <property type="entry name" value="Bac_photo_RC_H_C"/>
</dbReference>
<protein>
    <submittedName>
        <fullName evidence="2">PRC-barrel domain protein</fullName>
    </submittedName>
</protein>
<dbReference type="HOGENOM" id="CLU_2057499_0_0_3"/>
<accession>B8HX07</accession>
<proteinExistence type="predicted"/>
<evidence type="ECO:0000313" key="2">
    <source>
        <dbReference type="EMBL" id="ACL43310.1"/>
    </source>
</evidence>
<dbReference type="OrthoDB" id="510842at2"/>
<organism evidence="2">
    <name type="scientific">Cyanothece sp. (strain PCC 7425 / ATCC 29141)</name>
    <dbReference type="NCBI Taxonomy" id="395961"/>
    <lineage>
        <taxon>Bacteria</taxon>
        <taxon>Bacillati</taxon>
        <taxon>Cyanobacteriota</taxon>
        <taxon>Cyanophyceae</taxon>
        <taxon>Gomontiellales</taxon>
        <taxon>Cyanothecaceae</taxon>
        <taxon>Cyanothece</taxon>
    </lineage>
</organism>
<sequence>MPLHRLEDFYQDYRQTFGGDDIKGLDLYTPGGDKIGSVEDALVDQEGRFRYLVISTGILGFGKKILLPMGLARIDYHGGRVITQGMSKAQVEQLPEYRDGMAIDPEHERQIQVVYSEQR</sequence>
<dbReference type="InterPro" id="IPR011033">
    <property type="entry name" value="PRC_barrel-like_sf"/>
</dbReference>
<dbReference type="GO" id="GO:0019684">
    <property type="term" value="P:photosynthesis, light reaction"/>
    <property type="evidence" value="ECO:0007669"/>
    <property type="project" value="InterPro"/>
</dbReference>
<dbReference type="STRING" id="395961.Cyan7425_0924"/>
<dbReference type="AlphaFoldDB" id="B8HX07"/>
<name>B8HX07_CYAP4</name>
<evidence type="ECO:0000259" key="1">
    <source>
        <dbReference type="Pfam" id="PF05239"/>
    </source>
</evidence>
<feature type="domain" description="PRC-barrel" evidence="1">
    <location>
        <begin position="16"/>
        <end position="88"/>
    </location>
</feature>